<keyword evidence="3" id="KW-1185">Reference proteome</keyword>
<evidence type="ECO:0000256" key="1">
    <source>
        <dbReference type="SAM" id="MobiDB-lite"/>
    </source>
</evidence>
<feature type="region of interest" description="Disordered" evidence="1">
    <location>
        <begin position="768"/>
        <end position="820"/>
    </location>
</feature>
<evidence type="ECO:0000313" key="3">
    <source>
        <dbReference type="Proteomes" id="UP000007797"/>
    </source>
</evidence>
<dbReference type="GeneID" id="14869253"/>
<accession>F4Q4Y2</accession>
<dbReference type="PANTHER" id="PTHR16148">
    <property type="entry name" value="NF-KAPPA-B-REPRESSING FACTOR-RELATED"/>
    <property type="match status" value="1"/>
</dbReference>
<dbReference type="RefSeq" id="XP_004355572.1">
    <property type="nucleotide sequence ID" value="XM_004355519.1"/>
</dbReference>
<sequence length="1127" mass="131548">MKRKEREDVVDDIIRDEEEYTEEELKIIYRQDICYRSRFKQLQQQTTTNNNNDTLKLYHCRYLDDSCVGVGGIAVLPWFIIERILTLASDNANFCTCVYDDALRDALEQLDHKQYKPNTIDTRGLAHLQMQPQIEQHSLGRQDMCPIHQYNYDMGYRPPPNLYIRNSRNDNPNISIHVDIDKRWKRQSLALKYCVIKNPTTLYLVKPFHYSYHKPFYVDNEALKQHIHFGGRWTDTISLVPASVDKLTFDNFPLYRSLPNYFPHIRIVRFKRYRTDPKHQFTVTSCYNGFNFNLTNINKIIIHSPYDILQSYVDLYNKIGYQFIGSSTMIDNNNNNYNSNSISTTNNNQPFEKRLPNYVMRNIISMVWNLRDRCTCIYEESFMKRLEQPGLEFLNDKEFVQHYHSIKNECAVHFSTTKLFTPQHHTIAESTRSKLQLALISKDIFRFVSNHLFNNIIFLNNNDFYFLDYNNRYRMHRNNPNCVFKTIRSLVIHTPKINYGFEYSEEDYQTITTIKYQRISMIPPSLELFSCLTKLDIRDCPIQYDALMFLDLAETLTGKSITKLYFPSRCVSAYSILSQDIKLSLRCIVTNLTQDVNLDEFPNLVALVVLDCSSTTIGQTLKLPPKIKKITTDKKAILILNLTTISTLKILYNKWDCLEILPILNQLSTANQITKVIIQIKSIQPLLDISQTSFQLDGSVSKQICSEGNVKQANNLIYRRKPLLQAYIDIVVVPSQQQQKEQQQHIPLSTPKSNEEIVKQQTQTINNNNINQQSSDNNNVTDNNNNGSTTTKKQTLQPFNNNNNNNNTNNNAISRQSQPNNQQLVHTPNQYQQQFYLPQQSRSQHQQLVHAPNSQPFLVYPQSQQYQHQQQPMTGPSIIQPNQQSIKQQQQQQSQYQSIVQPLPLQPQLVHAPNGQTFLVYPQQQEQATMILPYYQQQQFGTPQQSIVQPQQHQSLPLSDQISGQLHQQQLQQQQQTLIGGIGQPHQQQMIDLPTTNYQYQHTNQQPVWLNNAGIVMGQQQEHYQYQQQQVHQNQQSNYNNYEIQNTSFTNNNNNNYNYSNDNQFVSTIPTTTTTTTLNNANNYIVNDHNITGNTYTTTTTAQQHPQMMLQQQQPFIWVESYNLNNQ</sequence>
<evidence type="ECO:0000313" key="2">
    <source>
        <dbReference type="EMBL" id="EGG17088.1"/>
    </source>
</evidence>
<feature type="compositionally biased region" description="Low complexity" evidence="1">
    <location>
        <begin position="768"/>
        <end position="811"/>
    </location>
</feature>
<protein>
    <submittedName>
        <fullName evidence="2">Bromodomain-containing protein</fullName>
    </submittedName>
</protein>
<organism evidence="2 3">
    <name type="scientific">Cavenderia fasciculata</name>
    <name type="common">Slime mold</name>
    <name type="synonym">Dictyostelium fasciculatum</name>
    <dbReference type="NCBI Taxonomy" id="261658"/>
    <lineage>
        <taxon>Eukaryota</taxon>
        <taxon>Amoebozoa</taxon>
        <taxon>Evosea</taxon>
        <taxon>Eumycetozoa</taxon>
        <taxon>Dictyostelia</taxon>
        <taxon>Acytosteliales</taxon>
        <taxon>Cavenderiaceae</taxon>
        <taxon>Cavenderia</taxon>
    </lineage>
</organism>
<dbReference type="KEGG" id="dfa:DFA_08070"/>
<reference evidence="3" key="1">
    <citation type="journal article" date="2011" name="Genome Res.">
        <title>Phylogeny-wide analysis of social amoeba genomes highlights ancient origins for complex intercellular communication.</title>
        <authorList>
            <person name="Heidel A.J."/>
            <person name="Lawal H.M."/>
            <person name="Felder M."/>
            <person name="Schilde C."/>
            <person name="Helps N.R."/>
            <person name="Tunggal B."/>
            <person name="Rivero F."/>
            <person name="John U."/>
            <person name="Schleicher M."/>
            <person name="Eichinger L."/>
            <person name="Platzer M."/>
            <person name="Noegel A.A."/>
            <person name="Schaap P."/>
            <person name="Gloeckner G."/>
        </authorList>
    </citation>
    <scope>NUCLEOTIDE SEQUENCE [LARGE SCALE GENOMIC DNA]</scope>
    <source>
        <strain evidence="3">SH3</strain>
    </source>
</reference>
<dbReference type="GO" id="GO:0005730">
    <property type="term" value="C:nucleolus"/>
    <property type="evidence" value="ECO:0007669"/>
    <property type="project" value="TreeGrafter"/>
</dbReference>
<dbReference type="EMBL" id="GL883021">
    <property type="protein sequence ID" value="EGG17088.1"/>
    <property type="molecule type" value="Genomic_DNA"/>
</dbReference>
<dbReference type="AlphaFoldDB" id="F4Q4Y2"/>
<proteinExistence type="predicted"/>
<dbReference type="Proteomes" id="UP000007797">
    <property type="component" value="Unassembled WGS sequence"/>
</dbReference>
<dbReference type="GO" id="GO:0005654">
    <property type="term" value="C:nucleoplasm"/>
    <property type="evidence" value="ECO:0007669"/>
    <property type="project" value="TreeGrafter"/>
</dbReference>
<name>F4Q4Y2_CACFS</name>
<gene>
    <name evidence="2" type="ORF">DFA_08070</name>
</gene>
<dbReference type="PANTHER" id="PTHR16148:SF14">
    <property type="entry name" value="MYND-TYPE DOMAIN-CONTAINING PROTEIN"/>
    <property type="match status" value="1"/>
</dbReference>